<feature type="chain" id="PRO_5003366319" evidence="1">
    <location>
        <begin position="22"/>
        <end position="111"/>
    </location>
</feature>
<gene>
    <name evidence="2" type="ordered locus">Mesop_2754</name>
</gene>
<organism evidence="2 3">
    <name type="scientific">Mesorhizobium opportunistum (strain LMG 24607 / HAMBI 3007 / WSM2075)</name>
    <dbReference type="NCBI Taxonomy" id="536019"/>
    <lineage>
        <taxon>Bacteria</taxon>
        <taxon>Pseudomonadati</taxon>
        <taxon>Pseudomonadota</taxon>
        <taxon>Alphaproteobacteria</taxon>
        <taxon>Hyphomicrobiales</taxon>
        <taxon>Phyllobacteriaceae</taxon>
        <taxon>Mesorhizobium</taxon>
    </lineage>
</organism>
<dbReference type="AlphaFoldDB" id="F7Y3A9"/>
<dbReference type="KEGG" id="mop:Mesop_2754"/>
<evidence type="ECO:0000256" key="1">
    <source>
        <dbReference type="SAM" id="SignalP"/>
    </source>
</evidence>
<name>F7Y3A9_MESOW</name>
<dbReference type="HOGENOM" id="CLU_2155330_0_0_5"/>
<dbReference type="eggNOG" id="ENOG5033HSK">
    <property type="taxonomic scope" value="Bacteria"/>
</dbReference>
<dbReference type="EMBL" id="CP002279">
    <property type="protein sequence ID" value="AEH87216.1"/>
    <property type="molecule type" value="Genomic_DNA"/>
</dbReference>
<dbReference type="Proteomes" id="UP000001623">
    <property type="component" value="Chromosome"/>
</dbReference>
<evidence type="ECO:0000313" key="2">
    <source>
        <dbReference type="EMBL" id="AEH87216.1"/>
    </source>
</evidence>
<reference evidence="2 3" key="1">
    <citation type="submission" date="2010-10" db="EMBL/GenBank/DDBJ databases">
        <title>Complete sequence of Mesorhizobium opportunistum WSM2075.</title>
        <authorList>
            <consortium name="US DOE Joint Genome Institute"/>
            <person name="Lucas S."/>
            <person name="Copeland A."/>
            <person name="Lapidus A."/>
            <person name="Cheng J.-F."/>
            <person name="Bruce D."/>
            <person name="Goodwin L."/>
            <person name="Pitluck S."/>
            <person name="Chertkov O."/>
            <person name="Misra M."/>
            <person name="Detter J.C."/>
            <person name="Han C."/>
            <person name="Tapia R."/>
            <person name="Land M."/>
            <person name="Hauser L."/>
            <person name="Kyrpides N."/>
            <person name="Ovchinnikova G."/>
            <person name="Mavrommatis K.M."/>
            <person name="Tiwari R.P."/>
            <person name="Howieson J.G."/>
            <person name="O'Hara G.W."/>
            <person name="Nandasena K.G."/>
            <person name="Woyke T."/>
        </authorList>
    </citation>
    <scope>NUCLEOTIDE SEQUENCE [LARGE SCALE GENOMIC DNA]</scope>
    <source>
        <strain evidence="3">LMG 24607 / HAMBI 3007 / WSM2075</strain>
    </source>
</reference>
<protein>
    <submittedName>
        <fullName evidence="2">Uncharacterized protein</fullName>
    </submittedName>
</protein>
<proteinExistence type="predicted"/>
<accession>F7Y3A9</accession>
<keyword evidence="1" id="KW-0732">Signal</keyword>
<sequence>MLRLCVSVALLAMIGAQPAFAANTPCSGHKGGISHCTFICNDGSVSASKKNCSAEIGGASGQPLGLIGGGSAEMAPASEDECSLPGGHFCTGPRGGHYCITDSGRKSYLKK</sequence>
<evidence type="ECO:0000313" key="3">
    <source>
        <dbReference type="Proteomes" id="UP000001623"/>
    </source>
</evidence>
<feature type="signal peptide" evidence="1">
    <location>
        <begin position="1"/>
        <end position="21"/>
    </location>
</feature>